<evidence type="ECO:0000256" key="2">
    <source>
        <dbReference type="ARBA" id="ARBA00007581"/>
    </source>
</evidence>
<dbReference type="NCBIfam" id="NF007914">
    <property type="entry name" value="PRK10628.1"/>
    <property type="match status" value="1"/>
</dbReference>
<dbReference type="GO" id="GO:0050297">
    <property type="term" value="F:stizolobate synthase activity"/>
    <property type="evidence" value="ECO:0007669"/>
    <property type="project" value="UniProtKB-EC"/>
</dbReference>
<dbReference type="Gene3D" id="3.40.830.10">
    <property type="entry name" value="LigB-like"/>
    <property type="match status" value="1"/>
</dbReference>
<keyword evidence="5 7" id="KW-0560">Oxidoreductase</keyword>
<dbReference type="Pfam" id="PF02900">
    <property type="entry name" value="LigB"/>
    <property type="match status" value="1"/>
</dbReference>
<comment type="caution">
    <text evidence="7">The sequence shown here is derived from an EMBL/GenBank/DDBJ whole genome shotgun (WGS) entry which is preliminary data.</text>
</comment>
<protein>
    <submittedName>
        <fullName evidence="7">4,5-DOPA dioxygenase extradiol</fullName>
        <ecNumber evidence="7">1.13.11.29</ecNumber>
    </submittedName>
</protein>
<evidence type="ECO:0000256" key="1">
    <source>
        <dbReference type="ARBA" id="ARBA00001947"/>
    </source>
</evidence>
<keyword evidence="4" id="KW-0862">Zinc</keyword>
<reference evidence="7 8" key="1">
    <citation type="journal article" date="2021" name="Sci. Rep.">
        <title>The distribution of antibiotic resistance genes in chicken gut microbiota commensals.</title>
        <authorList>
            <person name="Juricova H."/>
            <person name="Matiasovicova J."/>
            <person name="Kubasova T."/>
            <person name="Cejkova D."/>
            <person name="Rychlik I."/>
        </authorList>
    </citation>
    <scope>NUCLEOTIDE SEQUENCE [LARGE SCALE GENOMIC DNA]</scope>
    <source>
        <strain evidence="7 8">An537</strain>
    </source>
</reference>
<organism evidence="7 8">
    <name type="scientific">Veillonella magna</name>
    <dbReference type="NCBI Taxonomy" id="464322"/>
    <lineage>
        <taxon>Bacteria</taxon>
        <taxon>Bacillati</taxon>
        <taxon>Bacillota</taxon>
        <taxon>Negativicutes</taxon>
        <taxon>Veillonellales</taxon>
        <taxon>Veillonellaceae</taxon>
        <taxon>Veillonella</taxon>
    </lineage>
</organism>
<keyword evidence="3" id="KW-0479">Metal-binding</keyword>
<sequence>MSQTIFPVIFAGHGSPMMALETTDVTQSFSRLGEQILKEYGTPKAILMISAHWFTHGTYIQSAAVPKQIYDMYGFPQELYEVNYPVKGSASLTNAVLNLLGKDVSINDAWGIDHGAWTVLLHMFPDASIPVVQLSVNHDLSPQASYELGQKLMSLRESGYLIMGSGNTVHNLREADWNNPGGTAATHRFNDYIIDAVTSGHYEPVIGYTAHRDASYAVPTPDHFLPLLYCLGAAGTDNAVAFNTTCNLGSIAMTGFTFGM</sequence>
<comment type="similarity">
    <text evidence="2">Belongs to the DODA-type extradiol aromatic ring-opening dioxygenase family.</text>
</comment>
<dbReference type="InterPro" id="IPR014436">
    <property type="entry name" value="Extradiol_dOase_DODA"/>
</dbReference>
<evidence type="ECO:0000313" key="8">
    <source>
        <dbReference type="Proteomes" id="UP000707138"/>
    </source>
</evidence>
<accession>A0ABS2GDN6</accession>
<dbReference type="Proteomes" id="UP000707138">
    <property type="component" value="Unassembled WGS sequence"/>
</dbReference>
<evidence type="ECO:0000256" key="4">
    <source>
        <dbReference type="ARBA" id="ARBA00022833"/>
    </source>
</evidence>
<dbReference type="EC" id="1.13.11.29" evidence="7"/>
<dbReference type="PANTHER" id="PTHR30096:SF0">
    <property type="entry name" value="4,5-DOPA DIOXYGENASE EXTRADIOL-LIKE PROTEIN"/>
    <property type="match status" value="1"/>
</dbReference>
<dbReference type="InterPro" id="IPR004183">
    <property type="entry name" value="Xdiol_dOase_suB"/>
</dbReference>
<dbReference type="PIRSF" id="PIRSF006157">
    <property type="entry name" value="Doxgns_DODA"/>
    <property type="match status" value="1"/>
</dbReference>
<comment type="cofactor">
    <cofactor evidence="1">
        <name>Zn(2+)</name>
        <dbReference type="ChEBI" id="CHEBI:29105"/>
    </cofactor>
</comment>
<proteinExistence type="inferred from homology"/>
<evidence type="ECO:0000313" key="7">
    <source>
        <dbReference type="EMBL" id="MBM6912269.1"/>
    </source>
</evidence>
<name>A0ABS2GDN6_9FIRM</name>
<feature type="domain" description="Extradiol ring-cleavage dioxygenase class III enzyme subunit B" evidence="6">
    <location>
        <begin position="11"/>
        <end position="239"/>
    </location>
</feature>
<gene>
    <name evidence="7" type="primary">ygiD</name>
    <name evidence="7" type="ORF">H6A01_02845</name>
</gene>
<dbReference type="RefSeq" id="WP_205087478.1">
    <property type="nucleotide sequence ID" value="NZ_JACJLA010000003.1"/>
</dbReference>
<evidence type="ECO:0000259" key="6">
    <source>
        <dbReference type="Pfam" id="PF02900"/>
    </source>
</evidence>
<evidence type="ECO:0000256" key="3">
    <source>
        <dbReference type="ARBA" id="ARBA00022723"/>
    </source>
</evidence>
<keyword evidence="8" id="KW-1185">Reference proteome</keyword>
<dbReference type="EMBL" id="JACJLA010000003">
    <property type="protein sequence ID" value="MBM6912269.1"/>
    <property type="molecule type" value="Genomic_DNA"/>
</dbReference>
<dbReference type="CDD" id="cd07363">
    <property type="entry name" value="45_DOPA_Dioxygenase"/>
    <property type="match status" value="1"/>
</dbReference>
<dbReference type="SUPFAM" id="SSF53213">
    <property type="entry name" value="LigB-like"/>
    <property type="match status" value="1"/>
</dbReference>
<dbReference type="PANTHER" id="PTHR30096">
    <property type="entry name" value="4,5-DOPA DIOXYGENASE EXTRADIOL-LIKE PROTEIN"/>
    <property type="match status" value="1"/>
</dbReference>
<evidence type="ECO:0000256" key="5">
    <source>
        <dbReference type="ARBA" id="ARBA00023002"/>
    </source>
</evidence>
<keyword evidence="7" id="KW-0223">Dioxygenase</keyword>